<evidence type="ECO:0000313" key="16">
    <source>
        <dbReference type="Proteomes" id="UP000692954"/>
    </source>
</evidence>
<evidence type="ECO:0000256" key="8">
    <source>
        <dbReference type="ARBA" id="ARBA00022786"/>
    </source>
</evidence>
<evidence type="ECO:0000256" key="11">
    <source>
        <dbReference type="ARBA" id="ARBA00023136"/>
    </source>
</evidence>
<feature type="transmembrane region" description="Helical" evidence="13">
    <location>
        <begin position="50"/>
        <end position="70"/>
    </location>
</feature>
<dbReference type="GO" id="GO:0016020">
    <property type="term" value="C:membrane"/>
    <property type="evidence" value="ECO:0007669"/>
    <property type="project" value="UniProtKB-SubCell"/>
</dbReference>
<dbReference type="GO" id="GO:0006511">
    <property type="term" value="P:ubiquitin-dependent protein catabolic process"/>
    <property type="evidence" value="ECO:0007669"/>
    <property type="project" value="TreeGrafter"/>
</dbReference>
<evidence type="ECO:0000256" key="5">
    <source>
        <dbReference type="ARBA" id="ARBA00022692"/>
    </source>
</evidence>
<dbReference type="GO" id="GO:0061630">
    <property type="term" value="F:ubiquitin protein ligase activity"/>
    <property type="evidence" value="ECO:0007669"/>
    <property type="project" value="UniProtKB-EC"/>
</dbReference>
<dbReference type="SMART" id="SM00184">
    <property type="entry name" value="RING"/>
    <property type="match status" value="1"/>
</dbReference>
<feature type="domain" description="RING-type" evidence="14">
    <location>
        <begin position="334"/>
        <end position="375"/>
    </location>
</feature>
<sequence length="383" mass="45455">MVFPKLLLNTTAAVIFISCPISIGSYYLYEQLQIDKSQTAYALKIPLTYFILYHLGVIYIWVTLIWHAYLGTGDNLRNLLTNIWQNHYKVSYPIILFNEIFSFVIALYGTFDTNLQKYTATQLLYYASAFFVCNHVYSLYSRNIVRRNDVHQLPHCDKRLFQTYEYLFYIQTLIIFVCFYYSIKFDNLQKEIKPFIKFLINQLMFHVFEITKIYFVINLFVLIQFLQVIIDGIQLVRDYDQISYVIASVTVASIIIAFIYNLHILGQYYLQLRNCRDGRFFNDNPQVQITNLREEDLEKLEIKSFNSQIEVQQKRNQAVDLAQLEEQNNNTIQCPICGDDIQKKQKIILLECQHIFHTDCLIRWLKIKNSCPYCRRSAVKCQQ</sequence>
<keyword evidence="11 13" id="KW-0472">Membrane</keyword>
<evidence type="ECO:0000256" key="6">
    <source>
        <dbReference type="ARBA" id="ARBA00022723"/>
    </source>
</evidence>
<dbReference type="GO" id="GO:0008270">
    <property type="term" value="F:zinc ion binding"/>
    <property type="evidence" value="ECO:0007669"/>
    <property type="project" value="UniProtKB-KW"/>
</dbReference>
<dbReference type="PANTHER" id="PTHR45977:SF4">
    <property type="entry name" value="RING-TYPE DOMAIN-CONTAINING PROTEIN"/>
    <property type="match status" value="1"/>
</dbReference>
<keyword evidence="16" id="KW-1185">Reference proteome</keyword>
<keyword evidence="7 12" id="KW-0863">Zinc-finger</keyword>
<keyword evidence="10 13" id="KW-1133">Transmembrane helix</keyword>
<dbReference type="PROSITE" id="PS50089">
    <property type="entry name" value="ZF_RING_2"/>
    <property type="match status" value="1"/>
</dbReference>
<evidence type="ECO:0000256" key="4">
    <source>
        <dbReference type="ARBA" id="ARBA00022679"/>
    </source>
</evidence>
<dbReference type="EC" id="2.3.2.27" evidence="3"/>
<comment type="subcellular location">
    <subcellularLocation>
        <location evidence="2">Membrane</location>
        <topology evidence="2">Multi-pass membrane protein</topology>
    </subcellularLocation>
</comment>
<evidence type="ECO:0000256" key="10">
    <source>
        <dbReference type="ARBA" id="ARBA00022989"/>
    </source>
</evidence>
<feature type="transmembrane region" description="Helical" evidence="13">
    <location>
        <begin position="90"/>
        <end position="111"/>
    </location>
</feature>
<evidence type="ECO:0000256" key="7">
    <source>
        <dbReference type="ARBA" id="ARBA00022771"/>
    </source>
</evidence>
<dbReference type="PANTHER" id="PTHR45977">
    <property type="entry name" value="TARGET OF ERK KINASE MPK-1"/>
    <property type="match status" value="1"/>
</dbReference>
<dbReference type="PROSITE" id="PS51257">
    <property type="entry name" value="PROKAR_LIPOPROTEIN"/>
    <property type="match status" value="1"/>
</dbReference>
<dbReference type="AlphaFoldDB" id="A0A8S1KM89"/>
<evidence type="ECO:0000256" key="12">
    <source>
        <dbReference type="PROSITE-ProRule" id="PRU00175"/>
    </source>
</evidence>
<feature type="transmembrane region" description="Helical" evidence="13">
    <location>
        <begin position="166"/>
        <end position="183"/>
    </location>
</feature>
<protein>
    <recommendedName>
        <fullName evidence="3">RING-type E3 ubiquitin transferase</fullName>
        <ecNumber evidence="3">2.3.2.27</ecNumber>
    </recommendedName>
</protein>
<comment type="catalytic activity">
    <reaction evidence="1">
        <text>S-ubiquitinyl-[E2 ubiquitin-conjugating enzyme]-L-cysteine + [acceptor protein]-L-lysine = [E2 ubiquitin-conjugating enzyme]-L-cysteine + N(6)-ubiquitinyl-[acceptor protein]-L-lysine.</text>
        <dbReference type="EC" id="2.3.2.27"/>
    </reaction>
</comment>
<dbReference type="Pfam" id="PF13639">
    <property type="entry name" value="zf-RING_2"/>
    <property type="match status" value="1"/>
</dbReference>
<feature type="transmembrane region" description="Helical" evidence="13">
    <location>
        <begin position="6"/>
        <end position="29"/>
    </location>
</feature>
<dbReference type="OrthoDB" id="291634at2759"/>
<proteinExistence type="predicted"/>
<evidence type="ECO:0000256" key="13">
    <source>
        <dbReference type="SAM" id="Phobius"/>
    </source>
</evidence>
<evidence type="ECO:0000256" key="9">
    <source>
        <dbReference type="ARBA" id="ARBA00022833"/>
    </source>
</evidence>
<evidence type="ECO:0000256" key="2">
    <source>
        <dbReference type="ARBA" id="ARBA00004141"/>
    </source>
</evidence>
<dbReference type="EMBL" id="CAJJDN010000010">
    <property type="protein sequence ID" value="CAD8056510.1"/>
    <property type="molecule type" value="Genomic_DNA"/>
</dbReference>
<comment type="caution">
    <text evidence="15">The sequence shown here is derived from an EMBL/GenBank/DDBJ whole genome shotgun (WGS) entry which is preliminary data.</text>
</comment>
<keyword evidence="6" id="KW-0479">Metal-binding</keyword>
<evidence type="ECO:0000256" key="1">
    <source>
        <dbReference type="ARBA" id="ARBA00000900"/>
    </source>
</evidence>
<evidence type="ECO:0000256" key="3">
    <source>
        <dbReference type="ARBA" id="ARBA00012483"/>
    </source>
</evidence>
<feature type="transmembrane region" description="Helical" evidence="13">
    <location>
        <begin position="242"/>
        <end position="263"/>
    </location>
</feature>
<evidence type="ECO:0000259" key="14">
    <source>
        <dbReference type="PROSITE" id="PS50089"/>
    </source>
</evidence>
<keyword evidence="4" id="KW-0808">Transferase</keyword>
<dbReference type="InterPro" id="IPR001841">
    <property type="entry name" value="Znf_RING"/>
</dbReference>
<feature type="transmembrane region" description="Helical" evidence="13">
    <location>
        <begin position="203"/>
        <end position="230"/>
    </location>
</feature>
<feature type="transmembrane region" description="Helical" evidence="13">
    <location>
        <begin position="123"/>
        <end position="140"/>
    </location>
</feature>
<evidence type="ECO:0000313" key="15">
    <source>
        <dbReference type="EMBL" id="CAD8056510.1"/>
    </source>
</evidence>
<organism evidence="15 16">
    <name type="scientific">Paramecium sonneborni</name>
    <dbReference type="NCBI Taxonomy" id="65129"/>
    <lineage>
        <taxon>Eukaryota</taxon>
        <taxon>Sar</taxon>
        <taxon>Alveolata</taxon>
        <taxon>Ciliophora</taxon>
        <taxon>Intramacronucleata</taxon>
        <taxon>Oligohymenophorea</taxon>
        <taxon>Peniculida</taxon>
        <taxon>Parameciidae</taxon>
        <taxon>Paramecium</taxon>
    </lineage>
</organism>
<dbReference type="GO" id="GO:0016567">
    <property type="term" value="P:protein ubiquitination"/>
    <property type="evidence" value="ECO:0007669"/>
    <property type="project" value="TreeGrafter"/>
</dbReference>
<reference evidence="15" key="1">
    <citation type="submission" date="2021-01" db="EMBL/GenBank/DDBJ databases">
        <authorList>
            <consortium name="Genoscope - CEA"/>
            <person name="William W."/>
        </authorList>
    </citation>
    <scope>NUCLEOTIDE SEQUENCE</scope>
</reference>
<gene>
    <name evidence="15" type="ORF">PSON_ATCC_30995.1.T0100274</name>
</gene>
<dbReference type="Proteomes" id="UP000692954">
    <property type="component" value="Unassembled WGS sequence"/>
</dbReference>
<keyword evidence="5 13" id="KW-0812">Transmembrane</keyword>
<accession>A0A8S1KM89</accession>
<name>A0A8S1KM89_9CILI</name>
<keyword evidence="8" id="KW-0833">Ubl conjugation pathway</keyword>
<keyword evidence="9" id="KW-0862">Zinc</keyword>